<evidence type="ECO:0000259" key="1">
    <source>
        <dbReference type="Pfam" id="PF13751"/>
    </source>
</evidence>
<sequence length="172" mass="20170">IPSKDWDKLPRDTQSKKLHRTAFVFDATENCYYCPMGCKLEYIGRNTKPRKYGNAVYQAYRRKDCSGCELSEQCLNGKKLPRTVYREQHEQLRKAMDQRMASPAGRQIYRQRNWIAETPFAIIKALMNLRQFLTRGIDKVRTEWLWACTSFNLAKLVRRIAELRAETAKNAG</sequence>
<dbReference type="EMBL" id="BART01031042">
    <property type="protein sequence ID" value="GAH10064.1"/>
    <property type="molecule type" value="Genomic_DNA"/>
</dbReference>
<feature type="domain" description="Transposase DDE" evidence="1">
    <location>
        <begin position="33"/>
        <end position="157"/>
    </location>
</feature>
<comment type="caution">
    <text evidence="2">The sequence shown here is derived from an EMBL/GenBank/DDBJ whole genome shotgun (WGS) entry which is preliminary data.</text>
</comment>
<dbReference type="Pfam" id="PF13751">
    <property type="entry name" value="DDE_Tnp_1_6"/>
    <property type="match status" value="1"/>
</dbReference>
<organism evidence="2">
    <name type="scientific">marine sediment metagenome</name>
    <dbReference type="NCBI Taxonomy" id="412755"/>
    <lineage>
        <taxon>unclassified sequences</taxon>
        <taxon>metagenomes</taxon>
        <taxon>ecological metagenomes</taxon>
    </lineage>
</organism>
<feature type="non-terminal residue" evidence="2">
    <location>
        <position position="1"/>
    </location>
</feature>
<dbReference type="PANTHER" id="PTHR33408">
    <property type="entry name" value="TRANSPOSASE"/>
    <property type="match status" value="1"/>
</dbReference>
<proteinExistence type="predicted"/>
<dbReference type="InterPro" id="IPR025668">
    <property type="entry name" value="Tnp_DDE_dom"/>
</dbReference>
<protein>
    <recommendedName>
        <fullName evidence="1">Transposase DDE domain-containing protein</fullName>
    </recommendedName>
</protein>
<accession>X1DYS7</accession>
<name>X1DYS7_9ZZZZ</name>
<gene>
    <name evidence="2" type="ORF">S01H4_54017</name>
</gene>
<dbReference type="AlphaFoldDB" id="X1DYS7"/>
<evidence type="ECO:0000313" key="2">
    <source>
        <dbReference type="EMBL" id="GAH10064.1"/>
    </source>
</evidence>
<dbReference type="PANTHER" id="PTHR33408:SF2">
    <property type="entry name" value="TRANSPOSASE DDE DOMAIN-CONTAINING PROTEIN"/>
    <property type="match status" value="1"/>
</dbReference>
<reference evidence="2" key="1">
    <citation type="journal article" date="2014" name="Front. Microbiol.">
        <title>High frequency of phylogenetically diverse reductive dehalogenase-homologous genes in deep subseafloor sedimentary metagenomes.</title>
        <authorList>
            <person name="Kawai M."/>
            <person name="Futagami T."/>
            <person name="Toyoda A."/>
            <person name="Takaki Y."/>
            <person name="Nishi S."/>
            <person name="Hori S."/>
            <person name="Arai W."/>
            <person name="Tsubouchi T."/>
            <person name="Morono Y."/>
            <person name="Uchiyama I."/>
            <person name="Ito T."/>
            <person name="Fujiyama A."/>
            <person name="Inagaki F."/>
            <person name="Takami H."/>
        </authorList>
    </citation>
    <scope>NUCLEOTIDE SEQUENCE</scope>
    <source>
        <strain evidence="2">Expedition CK06-06</strain>
    </source>
</reference>